<name>A0ABN2LF93_9MICO</name>
<sequence>MLGAVAHHTRWVTLVACLPLERGVVFHRDVIADFVANGCAARSPNSRANTRTFLLRVAEAVLGDEERVTRLKPLNKDAPTRPYSEFEQRSLGSWAEGQTTPSRRFNCRAILALGLGAGLSTPDILSLRTSQIVVDPLGVLVQVDRPSSRRDVPVLAAWEQPLIDLVAVREPDEWAVGTQRTGTNSNWLNDYLRRTQPEQRLRPEVGRLRNTWLVHHLVSGTPLGPLSVAAGLDTFRMFEKLLCFVPEPSLSEVRRSMRRPLRGVG</sequence>
<evidence type="ECO:0000313" key="1">
    <source>
        <dbReference type="EMBL" id="GAA1786450.1"/>
    </source>
</evidence>
<dbReference type="InterPro" id="IPR011010">
    <property type="entry name" value="DNA_brk_join_enz"/>
</dbReference>
<evidence type="ECO:0000313" key="2">
    <source>
        <dbReference type="Proteomes" id="UP001499938"/>
    </source>
</evidence>
<comment type="caution">
    <text evidence="1">The sequence shown here is derived from an EMBL/GenBank/DDBJ whole genome shotgun (WGS) entry which is preliminary data.</text>
</comment>
<dbReference type="Proteomes" id="UP001499938">
    <property type="component" value="Unassembled WGS sequence"/>
</dbReference>
<dbReference type="SUPFAM" id="SSF56349">
    <property type="entry name" value="DNA breaking-rejoining enzymes"/>
    <property type="match status" value="1"/>
</dbReference>
<keyword evidence="2" id="KW-1185">Reference proteome</keyword>
<gene>
    <name evidence="1" type="ORF">GCM10009811_09400</name>
</gene>
<reference evidence="1 2" key="1">
    <citation type="journal article" date="2019" name="Int. J. Syst. Evol. Microbiol.">
        <title>The Global Catalogue of Microorganisms (GCM) 10K type strain sequencing project: providing services to taxonomists for standard genome sequencing and annotation.</title>
        <authorList>
            <consortium name="The Broad Institute Genomics Platform"/>
            <consortium name="The Broad Institute Genome Sequencing Center for Infectious Disease"/>
            <person name="Wu L."/>
            <person name="Ma J."/>
        </authorList>
    </citation>
    <scope>NUCLEOTIDE SEQUENCE [LARGE SCALE GENOMIC DNA]</scope>
    <source>
        <strain evidence="1 2">JCM 15592</strain>
    </source>
</reference>
<protein>
    <recommendedName>
        <fullName evidence="3">Tyr recombinase domain-containing protein</fullName>
    </recommendedName>
</protein>
<evidence type="ECO:0008006" key="3">
    <source>
        <dbReference type="Google" id="ProtNLM"/>
    </source>
</evidence>
<dbReference type="RefSeq" id="WP_344082003.1">
    <property type="nucleotide sequence ID" value="NZ_BAAAPO010000015.1"/>
</dbReference>
<proteinExistence type="predicted"/>
<dbReference type="EMBL" id="BAAAPO010000015">
    <property type="protein sequence ID" value="GAA1786450.1"/>
    <property type="molecule type" value="Genomic_DNA"/>
</dbReference>
<organism evidence="1 2">
    <name type="scientific">Nostocoides veronense</name>
    <dbReference type="NCBI Taxonomy" id="330836"/>
    <lineage>
        <taxon>Bacteria</taxon>
        <taxon>Bacillati</taxon>
        <taxon>Actinomycetota</taxon>
        <taxon>Actinomycetes</taxon>
        <taxon>Micrococcales</taxon>
        <taxon>Intrasporangiaceae</taxon>
        <taxon>Nostocoides</taxon>
    </lineage>
</organism>
<accession>A0ABN2LF93</accession>